<name>A0AAJ7C6J8_CEPCN</name>
<evidence type="ECO:0000313" key="8">
    <source>
        <dbReference type="RefSeq" id="XP_015603125.1"/>
    </source>
</evidence>
<proteinExistence type="predicted"/>
<dbReference type="GeneID" id="107271522"/>
<keyword evidence="6" id="KW-0539">Nucleus</keyword>
<sequence>MITLGTRIDGDRRLLQFDSYDEYLDALVIPKDLFYLRSTSVARQVAELGYRCTGETLDKHSFNARLRAVKNLLFPVQKAYELSSELLTPSDPFEQQLAFRERSNRLGVLSTIIFVRNYTRFHFEVSGYIDFKSRLENEDWRPFFQGRIKLWPQPTDLGYYHWRMGTTLLNESNNYVPVIDPERGLLFKNIHDRKLIWVDPGAPSPGVNTTRVRIHSDKYEQIILYDHIVRSKI</sequence>
<dbReference type="AlphaFoldDB" id="A0AAJ7C6J8"/>
<dbReference type="PANTHER" id="PTHR33588:SF1">
    <property type="entry name" value="CILIA- AND FLAGELLA-ASSOCIATED PROTEIN 299"/>
    <property type="match status" value="1"/>
</dbReference>
<organism evidence="7 8">
    <name type="scientific">Cephus cinctus</name>
    <name type="common">Wheat stem sawfly</name>
    <dbReference type="NCBI Taxonomy" id="211228"/>
    <lineage>
        <taxon>Eukaryota</taxon>
        <taxon>Metazoa</taxon>
        <taxon>Ecdysozoa</taxon>
        <taxon>Arthropoda</taxon>
        <taxon>Hexapoda</taxon>
        <taxon>Insecta</taxon>
        <taxon>Pterygota</taxon>
        <taxon>Neoptera</taxon>
        <taxon>Endopterygota</taxon>
        <taxon>Hymenoptera</taxon>
        <taxon>Cephoidea</taxon>
        <taxon>Cephidae</taxon>
        <taxon>Cephus</taxon>
    </lineage>
</organism>
<evidence type="ECO:0000256" key="5">
    <source>
        <dbReference type="ARBA" id="ARBA00022490"/>
    </source>
</evidence>
<dbReference type="RefSeq" id="XP_015603125.1">
    <property type="nucleotide sequence ID" value="XM_015747639.2"/>
</dbReference>
<dbReference type="GO" id="GO:0005634">
    <property type="term" value="C:nucleus"/>
    <property type="evidence" value="ECO:0007669"/>
    <property type="project" value="UniProtKB-SubCell"/>
</dbReference>
<evidence type="ECO:0000256" key="3">
    <source>
        <dbReference type="ARBA" id="ARBA00004496"/>
    </source>
</evidence>
<comment type="subcellular location">
    <subcellularLocation>
        <location evidence="3">Cytoplasm</location>
    </subcellularLocation>
    <subcellularLocation>
        <location evidence="2">Nucleus</location>
    </subcellularLocation>
</comment>
<reference evidence="8" key="1">
    <citation type="submission" date="2025-08" db="UniProtKB">
        <authorList>
            <consortium name="RefSeq"/>
        </authorList>
    </citation>
    <scope>IDENTIFICATION</scope>
</reference>
<comment type="function">
    <text evidence="1">May be involved in spermatogenesis.</text>
</comment>
<evidence type="ECO:0000256" key="2">
    <source>
        <dbReference type="ARBA" id="ARBA00004123"/>
    </source>
</evidence>
<evidence type="ECO:0000256" key="4">
    <source>
        <dbReference type="ARBA" id="ARBA00021436"/>
    </source>
</evidence>
<dbReference type="PANTHER" id="PTHR33588">
    <property type="entry name" value="CILIA- AND FLAGELLA-ASSOCIATED PROTEIN 299"/>
    <property type="match status" value="1"/>
</dbReference>
<keyword evidence="5" id="KW-0963">Cytoplasm</keyword>
<dbReference type="GO" id="GO:0005737">
    <property type="term" value="C:cytoplasm"/>
    <property type="evidence" value="ECO:0007669"/>
    <property type="project" value="UniProtKB-SubCell"/>
</dbReference>
<evidence type="ECO:0000256" key="6">
    <source>
        <dbReference type="ARBA" id="ARBA00023242"/>
    </source>
</evidence>
<evidence type="ECO:0000256" key="1">
    <source>
        <dbReference type="ARBA" id="ARBA00003056"/>
    </source>
</evidence>
<dbReference type="Proteomes" id="UP000694920">
    <property type="component" value="Unplaced"/>
</dbReference>
<dbReference type="KEGG" id="ccin:107271522"/>
<accession>A0AAJ7C6J8</accession>
<evidence type="ECO:0000313" key="7">
    <source>
        <dbReference type="Proteomes" id="UP000694920"/>
    </source>
</evidence>
<dbReference type="InterPro" id="IPR027887">
    <property type="entry name" value="DUF4464"/>
</dbReference>
<gene>
    <name evidence="8" type="primary">LOC107271522</name>
</gene>
<protein>
    <recommendedName>
        <fullName evidence="4">Cilia- and flagella-associated protein 299</fullName>
    </recommendedName>
</protein>
<dbReference type="Pfam" id="PF14713">
    <property type="entry name" value="DUF4464"/>
    <property type="match status" value="1"/>
</dbReference>
<keyword evidence="7" id="KW-1185">Reference proteome</keyword>